<keyword evidence="6" id="KW-1133">Transmembrane helix</keyword>
<evidence type="ECO:0000256" key="5">
    <source>
        <dbReference type="ARBA" id="ARBA00022737"/>
    </source>
</evidence>
<evidence type="ECO:0000256" key="2">
    <source>
        <dbReference type="ARBA" id="ARBA00022614"/>
    </source>
</evidence>
<keyword evidence="4 9" id="KW-0732">Signal</keyword>
<evidence type="ECO:0000256" key="1">
    <source>
        <dbReference type="ARBA" id="ARBA00004479"/>
    </source>
</evidence>
<dbReference type="InterPro" id="IPR046956">
    <property type="entry name" value="RLP23-like"/>
</dbReference>
<sequence length="194" mass="20896">MKHRSSAMNKLLLLLLLVASAAGCRFFLVARASAPHHRPNQTNNSLAAASCIPSERDALLAFKRSITGDPAGRLASWREQDHDCCRWGGVRCSNVTGHVVGLYLPAPTAPCDLDGILGTGSEDLDDPIFQCSADGGAFLEGQIPAPLFSLRHLEHLDLSWNALDGIMVPHQLGNLSNLQYLNRSNTGMHSSDIS</sequence>
<dbReference type="Proteomes" id="UP000604825">
    <property type="component" value="Unassembled WGS sequence"/>
</dbReference>
<evidence type="ECO:0000256" key="8">
    <source>
        <dbReference type="ARBA" id="ARBA00023180"/>
    </source>
</evidence>
<feature type="signal peptide" evidence="9">
    <location>
        <begin position="1"/>
        <end position="23"/>
    </location>
</feature>
<dbReference type="AlphaFoldDB" id="A0A811S0R8"/>
<evidence type="ECO:0000256" key="9">
    <source>
        <dbReference type="SAM" id="SignalP"/>
    </source>
</evidence>
<dbReference type="EMBL" id="CAJGYO010000017">
    <property type="protein sequence ID" value="CAD6334674.1"/>
    <property type="molecule type" value="Genomic_DNA"/>
</dbReference>
<dbReference type="Gene3D" id="3.80.10.10">
    <property type="entry name" value="Ribonuclease Inhibitor"/>
    <property type="match status" value="1"/>
</dbReference>
<keyword evidence="12" id="KW-1185">Reference proteome</keyword>
<gene>
    <name evidence="11" type="ORF">NCGR_LOCUS58772</name>
</gene>
<name>A0A811S0R8_9POAL</name>
<dbReference type="GO" id="GO:0016020">
    <property type="term" value="C:membrane"/>
    <property type="evidence" value="ECO:0007669"/>
    <property type="project" value="UniProtKB-SubCell"/>
</dbReference>
<comment type="subcellular location">
    <subcellularLocation>
        <location evidence="1">Membrane</location>
        <topology evidence="1">Single-pass type I membrane protein</topology>
    </subcellularLocation>
</comment>
<dbReference type="PROSITE" id="PS51257">
    <property type="entry name" value="PROKAR_LIPOPROTEIN"/>
    <property type="match status" value="1"/>
</dbReference>
<evidence type="ECO:0000259" key="10">
    <source>
        <dbReference type="Pfam" id="PF08263"/>
    </source>
</evidence>
<accession>A0A811S0R8</accession>
<evidence type="ECO:0000256" key="3">
    <source>
        <dbReference type="ARBA" id="ARBA00022692"/>
    </source>
</evidence>
<feature type="domain" description="Leucine-rich repeat-containing N-terminal plant-type" evidence="10">
    <location>
        <begin position="53"/>
        <end position="93"/>
    </location>
</feature>
<dbReference type="PANTHER" id="PTHR48063:SF90">
    <property type="entry name" value="OS11G0565920 PROTEIN"/>
    <property type="match status" value="1"/>
</dbReference>
<keyword evidence="2" id="KW-0433">Leucine-rich repeat</keyword>
<evidence type="ECO:0000313" key="11">
    <source>
        <dbReference type="EMBL" id="CAD6334674.1"/>
    </source>
</evidence>
<evidence type="ECO:0000256" key="7">
    <source>
        <dbReference type="ARBA" id="ARBA00023136"/>
    </source>
</evidence>
<keyword evidence="5" id="KW-0677">Repeat</keyword>
<dbReference type="SUPFAM" id="SSF52058">
    <property type="entry name" value="L domain-like"/>
    <property type="match status" value="1"/>
</dbReference>
<reference evidence="11" key="1">
    <citation type="submission" date="2020-10" db="EMBL/GenBank/DDBJ databases">
        <authorList>
            <person name="Han B."/>
            <person name="Lu T."/>
            <person name="Zhao Q."/>
            <person name="Huang X."/>
            <person name="Zhao Y."/>
        </authorList>
    </citation>
    <scope>NUCLEOTIDE SEQUENCE</scope>
</reference>
<evidence type="ECO:0000313" key="12">
    <source>
        <dbReference type="Proteomes" id="UP000604825"/>
    </source>
</evidence>
<organism evidence="11 12">
    <name type="scientific">Miscanthus lutarioriparius</name>
    <dbReference type="NCBI Taxonomy" id="422564"/>
    <lineage>
        <taxon>Eukaryota</taxon>
        <taxon>Viridiplantae</taxon>
        <taxon>Streptophyta</taxon>
        <taxon>Embryophyta</taxon>
        <taxon>Tracheophyta</taxon>
        <taxon>Spermatophyta</taxon>
        <taxon>Magnoliopsida</taxon>
        <taxon>Liliopsida</taxon>
        <taxon>Poales</taxon>
        <taxon>Poaceae</taxon>
        <taxon>PACMAD clade</taxon>
        <taxon>Panicoideae</taxon>
        <taxon>Andropogonodae</taxon>
        <taxon>Andropogoneae</taxon>
        <taxon>Saccharinae</taxon>
        <taxon>Miscanthus</taxon>
    </lineage>
</organism>
<comment type="caution">
    <text evidence="11">The sequence shown here is derived from an EMBL/GenBank/DDBJ whole genome shotgun (WGS) entry which is preliminary data.</text>
</comment>
<keyword evidence="7" id="KW-0472">Membrane</keyword>
<dbReference type="InterPro" id="IPR032675">
    <property type="entry name" value="LRR_dom_sf"/>
</dbReference>
<evidence type="ECO:0000256" key="4">
    <source>
        <dbReference type="ARBA" id="ARBA00022729"/>
    </source>
</evidence>
<keyword evidence="8" id="KW-0325">Glycoprotein</keyword>
<dbReference type="InterPro" id="IPR013210">
    <property type="entry name" value="LRR_N_plant-typ"/>
</dbReference>
<dbReference type="PANTHER" id="PTHR48063">
    <property type="entry name" value="LRR RECEPTOR-LIKE KINASE"/>
    <property type="match status" value="1"/>
</dbReference>
<dbReference type="OrthoDB" id="686342at2759"/>
<evidence type="ECO:0000256" key="6">
    <source>
        <dbReference type="ARBA" id="ARBA00022989"/>
    </source>
</evidence>
<protein>
    <recommendedName>
        <fullName evidence="10">Leucine-rich repeat-containing N-terminal plant-type domain-containing protein</fullName>
    </recommendedName>
</protein>
<keyword evidence="3" id="KW-0812">Transmembrane</keyword>
<feature type="chain" id="PRO_5032539229" description="Leucine-rich repeat-containing N-terminal plant-type domain-containing protein" evidence="9">
    <location>
        <begin position="24"/>
        <end position="194"/>
    </location>
</feature>
<proteinExistence type="predicted"/>
<dbReference type="Pfam" id="PF08263">
    <property type="entry name" value="LRRNT_2"/>
    <property type="match status" value="1"/>
</dbReference>